<dbReference type="RefSeq" id="WP_203902564.1">
    <property type="nucleotide sequence ID" value="NZ_BOPF01000024.1"/>
</dbReference>
<keyword evidence="10 12" id="KW-0472">Membrane</keyword>
<evidence type="ECO:0000256" key="9">
    <source>
        <dbReference type="ARBA" id="ARBA00023012"/>
    </source>
</evidence>
<feature type="domain" description="HAMP" evidence="14">
    <location>
        <begin position="180"/>
        <end position="233"/>
    </location>
</feature>
<comment type="subcellular location">
    <subcellularLocation>
        <location evidence="2">Cell membrane</location>
    </subcellularLocation>
</comment>
<dbReference type="Pfam" id="PF00672">
    <property type="entry name" value="HAMP"/>
    <property type="match status" value="1"/>
</dbReference>
<dbReference type="SUPFAM" id="SSF47384">
    <property type="entry name" value="Homodimeric domain of signal transducing histidine kinase"/>
    <property type="match status" value="1"/>
</dbReference>
<keyword evidence="8 12" id="KW-1133">Transmembrane helix</keyword>
<dbReference type="PRINTS" id="PR00344">
    <property type="entry name" value="BCTRLSENSOR"/>
</dbReference>
<dbReference type="PROSITE" id="PS50885">
    <property type="entry name" value="HAMP"/>
    <property type="match status" value="1"/>
</dbReference>
<name>A0A8J3YP04_9ACTN</name>
<dbReference type="InterPro" id="IPR003661">
    <property type="entry name" value="HisK_dim/P_dom"/>
</dbReference>
<dbReference type="InterPro" id="IPR036890">
    <property type="entry name" value="HATPase_C_sf"/>
</dbReference>
<keyword evidence="5" id="KW-0808">Transferase</keyword>
<dbReference type="Gene3D" id="1.10.287.130">
    <property type="match status" value="1"/>
</dbReference>
<evidence type="ECO:0000256" key="3">
    <source>
        <dbReference type="ARBA" id="ARBA00012438"/>
    </source>
</evidence>
<dbReference type="CDD" id="cd00082">
    <property type="entry name" value="HisKA"/>
    <property type="match status" value="1"/>
</dbReference>
<protein>
    <recommendedName>
        <fullName evidence="3">histidine kinase</fullName>
        <ecNumber evidence="3">2.7.13.3</ecNumber>
    </recommendedName>
</protein>
<evidence type="ECO:0000256" key="1">
    <source>
        <dbReference type="ARBA" id="ARBA00000085"/>
    </source>
</evidence>
<reference evidence="15" key="1">
    <citation type="submission" date="2021-01" db="EMBL/GenBank/DDBJ databases">
        <title>Whole genome shotgun sequence of Virgisporangium aliadipatigenens NBRC 105644.</title>
        <authorList>
            <person name="Komaki H."/>
            <person name="Tamura T."/>
        </authorList>
    </citation>
    <scope>NUCLEOTIDE SEQUENCE</scope>
    <source>
        <strain evidence="15">NBRC 105644</strain>
    </source>
</reference>
<dbReference type="CDD" id="cd00075">
    <property type="entry name" value="HATPase"/>
    <property type="match status" value="1"/>
</dbReference>
<dbReference type="SMART" id="SM00304">
    <property type="entry name" value="HAMP"/>
    <property type="match status" value="1"/>
</dbReference>
<feature type="domain" description="Histidine kinase" evidence="13">
    <location>
        <begin position="248"/>
        <end position="487"/>
    </location>
</feature>
<evidence type="ECO:0000256" key="7">
    <source>
        <dbReference type="ARBA" id="ARBA00022777"/>
    </source>
</evidence>
<dbReference type="SMART" id="SM00388">
    <property type="entry name" value="HisKA"/>
    <property type="match status" value="1"/>
</dbReference>
<evidence type="ECO:0000256" key="12">
    <source>
        <dbReference type="SAM" id="Phobius"/>
    </source>
</evidence>
<dbReference type="SUPFAM" id="SSF55874">
    <property type="entry name" value="ATPase domain of HSP90 chaperone/DNA topoisomerase II/histidine kinase"/>
    <property type="match status" value="1"/>
</dbReference>
<dbReference type="GO" id="GO:0000155">
    <property type="term" value="F:phosphorelay sensor kinase activity"/>
    <property type="evidence" value="ECO:0007669"/>
    <property type="project" value="InterPro"/>
</dbReference>
<dbReference type="Gene3D" id="6.10.340.10">
    <property type="match status" value="1"/>
</dbReference>
<keyword evidence="4" id="KW-0597">Phosphoprotein</keyword>
<dbReference type="InterPro" id="IPR005467">
    <property type="entry name" value="His_kinase_dom"/>
</dbReference>
<dbReference type="EC" id="2.7.13.3" evidence="3"/>
<dbReference type="AlphaFoldDB" id="A0A8J3YP04"/>
<dbReference type="InterPro" id="IPR003660">
    <property type="entry name" value="HAMP_dom"/>
</dbReference>
<dbReference type="InterPro" id="IPR036097">
    <property type="entry name" value="HisK_dim/P_sf"/>
</dbReference>
<keyword evidence="9" id="KW-0902">Two-component regulatory system</keyword>
<dbReference type="InterPro" id="IPR003594">
    <property type="entry name" value="HATPase_dom"/>
</dbReference>
<evidence type="ECO:0000313" key="16">
    <source>
        <dbReference type="Proteomes" id="UP000619260"/>
    </source>
</evidence>
<evidence type="ECO:0000313" key="15">
    <source>
        <dbReference type="EMBL" id="GIJ49099.1"/>
    </source>
</evidence>
<evidence type="ECO:0000259" key="13">
    <source>
        <dbReference type="PROSITE" id="PS50109"/>
    </source>
</evidence>
<dbReference type="Pfam" id="PF02518">
    <property type="entry name" value="HATPase_c"/>
    <property type="match status" value="1"/>
</dbReference>
<evidence type="ECO:0000256" key="2">
    <source>
        <dbReference type="ARBA" id="ARBA00004236"/>
    </source>
</evidence>
<keyword evidence="6 12" id="KW-0812">Transmembrane</keyword>
<feature type="transmembrane region" description="Helical" evidence="12">
    <location>
        <begin position="156"/>
        <end position="179"/>
    </location>
</feature>
<comment type="caution">
    <text evidence="15">The sequence shown here is derived from an EMBL/GenBank/DDBJ whole genome shotgun (WGS) entry which is preliminary data.</text>
</comment>
<feature type="region of interest" description="Disordered" evidence="11">
    <location>
        <begin position="59"/>
        <end position="80"/>
    </location>
</feature>
<dbReference type="Proteomes" id="UP000619260">
    <property type="component" value="Unassembled WGS sequence"/>
</dbReference>
<keyword evidence="16" id="KW-1185">Reference proteome</keyword>
<dbReference type="SUPFAM" id="SSF158472">
    <property type="entry name" value="HAMP domain-like"/>
    <property type="match status" value="1"/>
</dbReference>
<sequence>MRPRPWRQWTVRARMVVWITALGTVALIVTNTAGVVLLRTYLTNRIDGQLHAQVRGIAARLPPPPERQDTKGTPTFGPSSRMYRFDATGNRVDAEPEPLPLGTPAQIVLHGTDGRPYTVDTADGSWRVKVAAEKNGDGYVALAVSLSEVTSTGDELLLANAAVAALVLLLMGVAAASVVRVGLRPLTRMERTAAEIAGGDLSRRVTDADPHTEAGRLGTALNMMLGRIEEAVDEQAASEQRLRRFLADAAHELRTPLTTLQGFAELYLRGGMRSRQDVDEAMYRIESEAARMRLLVTDLMTLARLDEERPLHRRPVDLLEIAADAVRDASIRMPTRVVGLSALDERSDTFEALTVLADADRVRQVVTNLVANALQHTPEHARVAVRVGRPPGSGEPPLVSVGELLAPGTPTAAVEVADTGPGMAHRDAVRAFERLFRADPSRSRRHGGAGLGLSIVASIVRKHGGRVELWTAPGRGARFRVLLPISSPTKESPC</sequence>
<dbReference type="PROSITE" id="PS50109">
    <property type="entry name" value="HIS_KIN"/>
    <property type="match status" value="1"/>
</dbReference>
<dbReference type="Gene3D" id="3.30.565.10">
    <property type="entry name" value="Histidine kinase-like ATPase, C-terminal domain"/>
    <property type="match status" value="1"/>
</dbReference>
<organism evidence="15 16">
    <name type="scientific">Virgisporangium aliadipatigenens</name>
    <dbReference type="NCBI Taxonomy" id="741659"/>
    <lineage>
        <taxon>Bacteria</taxon>
        <taxon>Bacillati</taxon>
        <taxon>Actinomycetota</taxon>
        <taxon>Actinomycetes</taxon>
        <taxon>Micromonosporales</taxon>
        <taxon>Micromonosporaceae</taxon>
        <taxon>Virgisporangium</taxon>
    </lineage>
</organism>
<dbReference type="InterPro" id="IPR004358">
    <property type="entry name" value="Sig_transdc_His_kin-like_C"/>
</dbReference>
<keyword evidence="7 15" id="KW-0418">Kinase</keyword>
<evidence type="ECO:0000256" key="10">
    <source>
        <dbReference type="ARBA" id="ARBA00023136"/>
    </source>
</evidence>
<dbReference type="CDD" id="cd06225">
    <property type="entry name" value="HAMP"/>
    <property type="match status" value="1"/>
</dbReference>
<dbReference type="Pfam" id="PF00512">
    <property type="entry name" value="HisKA"/>
    <property type="match status" value="1"/>
</dbReference>
<evidence type="ECO:0000256" key="8">
    <source>
        <dbReference type="ARBA" id="ARBA00022989"/>
    </source>
</evidence>
<feature type="transmembrane region" description="Helical" evidence="12">
    <location>
        <begin position="16"/>
        <end position="38"/>
    </location>
</feature>
<evidence type="ECO:0000256" key="6">
    <source>
        <dbReference type="ARBA" id="ARBA00022692"/>
    </source>
</evidence>
<dbReference type="FunFam" id="1.10.287.130:FF:000001">
    <property type="entry name" value="Two-component sensor histidine kinase"/>
    <property type="match status" value="1"/>
</dbReference>
<dbReference type="EMBL" id="BOPF01000024">
    <property type="protein sequence ID" value="GIJ49099.1"/>
    <property type="molecule type" value="Genomic_DNA"/>
</dbReference>
<evidence type="ECO:0000256" key="11">
    <source>
        <dbReference type="SAM" id="MobiDB-lite"/>
    </source>
</evidence>
<proteinExistence type="predicted"/>
<accession>A0A8J3YP04</accession>
<evidence type="ECO:0000259" key="14">
    <source>
        <dbReference type="PROSITE" id="PS50885"/>
    </source>
</evidence>
<dbReference type="InterPro" id="IPR050428">
    <property type="entry name" value="TCS_sensor_his_kinase"/>
</dbReference>
<comment type="catalytic activity">
    <reaction evidence="1">
        <text>ATP + protein L-histidine = ADP + protein N-phospho-L-histidine.</text>
        <dbReference type="EC" id="2.7.13.3"/>
    </reaction>
</comment>
<dbReference type="PANTHER" id="PTHR45436:SF5">
    <property type="entry name" value="SENSOR HISTIDINE KINASE TRCS"/>
    <property type="match status" value="1"/>
</dbReference>
<dbReference type="PANTHER" id="PTHR45436">
    <property type="entry name" value="SENSOR HISTIDINE KINASE YKOH"/>
    <property type="match status" value="1"/>
</dbReference>
<dbReference type="GO" id="GO:0005886">
    <property type="term" value="C:plasma membrane"/>
    <property type="evidence" value="ECO:0007669"/>
    <property type="project" value="UniProtKB-SubCell"/>
</dbReference>
<evidence type="ECO:0000256" key="5">
    <source>
        <dbReference type="ARBA" id="ARBA00022679"/>
    </source>
</evidence>
<evidence type="ECO:0000256" key="4">
    <source>
        <dbReference type="ARBA" id="ARBA00022553"/>
    </source>
</evidence>
<gene>
    <name evidence="15" type="ORF">Val02_59850</name>
</gene>
<dbReference type="SMART" id="SM00387">
    <property type="entry name" value="HATPase_c"/>
    <property type="match status" value="1"/>
</dbReference>